<name>A0A7H0H3G9_9ACTN</name>
<keyword evidence="3" id="KW-1185">Reference proteome</keyword>
<dbReference type="Pfam" id="PF13338">
    <property type="entry name" value="AbiEi_4"/>
    <property type="match status" value="1"/>
</dbReference>
<gene>
    <name evidence="2" type="ORF">H9L22_12530</name>
</gene>
<proteinExistence type="predicted"/>
<evidence type="ECO:0000313" key="3">
    <source>
        <dbReference type="Proteomes" id="UP000516117"/>
    </source>
</evidence>
<feature type="domain" description="AbiEi antitoxin N-terminal" evidence="1">
    <location>
        <begin position="10"/>
        <end position="57"/>
    </location>
</feature>
<dbReference type="InterPro" id="IPR025159">
    <property type="entry name" value="AbiEi_N"/>
</dbReference>
<dbReference type="EMBL" id="CP060789">
    <property type="protein sequence ID" value="QNP55085.1"/>
    <property type="molecule type" value="Genomic_DNA"/>
</dbReference>
<dbReference type="RefSeq" id="WP_187720221.1">
    <property type="nucleotide sequence ID" value="NZ_BAABBL010000007.1"/>
</dbReference>
<dbReference type="AlphaFoldDB" id="A0A7H0H3G9"/>
<evidence type="ECO:0000313" key="2">
    <source>
        <dbReference type="EMBL" id="QNP55085.1"/>
    </source>
</evidence>
<organism evidence="2 3">
    <name type="scientific">Tessaracoccus defluvii</name>
    <dbReference type="NCBI Taxonomy" id="1285901"/>
    <lineage>
        <taxon>Bacteria</taxon>
        <taxon>Bacillati</taxon>
        <taxon>Actinomycetota</taxon>
        <taxon>Actinomycetes</taxon>
        <taxon>Propionibacteriales</taxon>
        <taxon>Propionibacteriaceae</taxon>
        <taxon>Tessaracoccus</taxon>
    </lineage>
</organism>
<evidence type="ECO:0000259" key="1">
    <source>
        <dbReference type="Pfam" id="PF13338"/>
    </source>
</evidence>
<reference evidence="2 3" key="1">
    <citation type="submission" date="2020-08" db="EMBL/GenBank/DDBJ databases">
        <title>Genome sequence of Tessaracoccus defluvii JCM 17540T.</title>
        <authorList>
            <person name="Hyun D.-W."/>
            <person name="Bae J.-W."/>
        </authorList>
    </citation>
    <scope>NUCLEOTIDE SEQUENCE [LARGE SCALE GENOMIC DNA]</scope>
    <source>
        <strain evidence="2 3">JCM 17540</strain>
    </source>
</reference>
<protein>
    <submittedName>
        <fullName evidence="2">Type IV toxin-antitoxin system AbiEi family antitoxin domain-containing protein</fullName>
    </submittedName>
</protein>
<sequence>MVAEVKYRDLVREIALGEYGFITTKQALAAGVPAVELRKLAARGALINVAYGIYRVPDAPGSPFEQFAEALLRAGDGAYLRGDSVLALFALADVNPRKIRVVAPKRTRAKKPAFMEVSTAPRGAAPHLTRYEGLLAMRVADAILDCRGSIERGRLLEAAREARREGLVTRADYARLQRELRKAPGERGVS</sequence>
<accession>A0A7H0H3G9</accession>
<dbReference type="Proteomes" id="UP000516117">
    <property type="component" value="Chromosome"/>
</dbReference>
<dbReference type="KEGG" id="tdf:H9L22_12530"/>